<sequence>MDGGAKGQVTQGKGGFALSCPDEASTDTGYQEPPPGPRKLLLFFFLGLLLLLSLLGTALLVWKKRRDHSLRLQLAAQRSGEAQPLPGLCARPVCPPPAQAGREGSEAPLRLRYLHGMTLLMHDRCYAVTSHSEASSGSHCQLLSLAREAFIGSMSRPCLRWLPDCSGLCSSDMPGPRPRVEALLHRAPLLSEQHPDVVPLSQALQRRETEVYSCIQSQAGSPPSSQGLHSQEKPRSEEEDSEFNLIYENF</sequence>
<proteinExistence type="predicted"/>
<evidence type="ECO:0000313" key="3">
    <source>
        <dbReference type="EMBL" id="KAG8517925.1"/>
    </source>
</evidence>
<dbReference type="InterPro" id="IPR033549">
    <property type="entry name" value="NFAM1"/>
</dbReference>
<dbReference type="GO" id="GO:0001819">
    <property type="term" value="P:positive regulation of cytokine production"/>
    <property type="evidence" value="ECO:0007669"/>
    <property type="project" value="InterPro"/>
</dbReference>
<feature type="compositionally biased region" description="Low complexity" evidence="1">
    <location>
        <begin position="216"/>
        <end position="227"/>
    </location>
</feature>
<feature type="region of interest" description="Disordered" evidence="1">
    <location>
        <begin position="215"/>
        <end position="243"/>
    </location>
</feature>
<protein>
    <submittedName>
        <fullName evidence="3">Uncharacterized protein</fullName>
    </submittedName>
</protein>
<name>A0A8J6DS83_GALPY</name>
<feature type="region of interest" description="Disordered" evidence="1">
    <location>
        <begin position="1"/>
        <end position="32"/>
    </location>
</feature>
<comment type="caution">
    <text evidence="3">The sequence shown here is derived from an EMBL/GenBank/DDBJ whole genome shotgun (WGS) entry which is preliminary data.</text>
</comment>
<dbReference type="GO" id="GO:0004888">
    <property type="term" value="F:transmembrane signaling receptor activity"/>
    <property type="evidence" value="ECO:0007669"/>
    <property type="project" value="InterPro"/>
</dbReference>
<keyword evidence="2" id="KW-0812">Transmembrane</keyword>
<dbReference type="PANTHER" id="PTHR35680">
    <property type="entry name" value="NFAT ACTIVATION MOLECULE 1"/>
    <property type="match status" value="1"/>
</dbReference>
<dbReference type="OrthoDB" id="9898104at2759"/>
<keyword evidence="4" id="KW-1185">Reference proteome</keyword>
<dbReference type="GO" id="GO:0050853">
    <property type="term" value="P:B cell receptor signaling pathway"/>
    <property type="evidence" value="ECO:0007669"/>
    <property type="project" value="TreeGrafter"/>
</dbReference>
<keyword evidence="2" id="KW-0472">Membrane</keyword>
<dbReference type="AlphaFoldDB" id="A0A8J6DS83"/>
<keyword evidence="2" id="KW-1133">Transmembrane helix</keyword>
<evidence type="ECO:0000256" key="1">
    <source>
        <dbReference type="SAM" id="MobiDB-lite"/>
    </source>
</evidence>
<dbReference type="EMBL" id="JAGFMF010011642">
    <property type="protein sequence ID" value="KAG8517925.1"/>
    <property type="molecule type" value="Genomic_DNA"/>
</dbReference>
<dbReference type="PANTHER" id="PTHR35680:SF1">
    <property type="entry name" value="NFAT ACTIVATION MOLECULE 1"/>
    <property type="match status" value="1"/>
</dbReference>
<evidence type="ECO:0000256" key="2">
    <source>
        <dbReference type="SAM" id="Phobius"/>
    </source>
</evidence>
<gene>
    <name evidence="3" type="ORF">J0S82_010969</name>
</gene>
<dbReference type="GO" id="GO:0050861">
    <property type="term" value="P:positive regulation of B cell receptor signaling pathway"/>
    <property type="evidence" value="ECO:0007669"/>
    <property type="project" value="InterPro"/>
</dbReference>
<dbReference type="Proteomes" id="UP000700334">
    <property type="component" value="Unassembled WGS sequence"/>
</dbReference>
<reference evidence="3" key="1">
    <citation type="journal article" date="2021" name="Evol. Appl.">
        <title>The genome of the Pyrenean desman and the effects of bottlenecks and inbreeding on the genomic landscape of an endangered species.</title>
        <authorList>
            <person name="Escoda L."/>
            <person name="Castresana J."/>
        </authorList>
    </citation>
    <scope>NUCLEOTIDE SEQUENCE</scope>
    <source>
        <strain evidence="3">IBE-C5619</strain>
    </source>
</reference>
<accession>A0A8J6DS83</accession>
<dbReference type="GO" id="GO:0045121">
    <property type="term" value="C:membrane raft"/>
    <property type="evidence" value="ECO:0007669"/>
    <property type="project" value="TreeGrafter"/>
</dbReference>
<dbReference type="GO" id="GO:0045577">
    <property type="term" value="P:regulation of B cell differentiation"/>
    <property type="evidence" value="ECO:0007669"/>
    <property type="project" value="InterPro"/>
</dbReference>
<evidence type="ECO:0000313" key="4">
    <source>
        <dbReference type="Proteomes" id="UP000700334"/>
    </source>
</evidence>
<feature type="transmembrane region" description="Helical" evidence="2">
    <location>
        <begin position="40"/>
        <end position="62"/>
    </location>
</feature>
<organism evidence="3 4">
    <name type="scientific">Galemys pyrenaicus</name>
    <name type="common">Iberian desman</name>
    <name type="synonym">Pyrenean desman</name>
    <dbReference type="NCBI Taxonomy" id="202257"/>
    <lineage>
        <taxon>Eukaryota</taxon>
        <taxon>Metazoa</taxon>
        <taxon>Chordata</taxon>
        <taxon>Craniata</taxon>
        <taxon>Vertebrata</taxon>
        <taxon>Euteleostomi</taxon>
        <taxon>Mammalia</taxon>
        <taxon>Eutheria</taxon>
        <taxon>Laurasiatheria</taxon>
        <taxon>Eulipotyphla</taxon>
        <taxon>Talpidae</taxon>
        <taxon>Galemys</taxon>
    </lineage>
</organism>